<accession>A0AAQ3UG63</accession>
<dbReference type="EMBL" id="CP144753">
    <property type="protein sequence ID" value="WVZ91889.1"/>
    <property type="molecule type" value="Genomic_DNA"/>
</dbReference>
<keyword evidence="2" id="KW-1185">Reference proteome</keyword>
<evidence type="ECO:0000313" key="2">
    <source>
        <dbReference type="Proteomes" id="UP001341281"/>
    </source>
</evidence>
<name>A0AAQ3UG63_PASNO</name>
<evidence type="ECO:0000313" key="1">
    <source>
        <dbReference type="EMBL" id="WVZ91889.1"/>
    </source>
</evidence>
<dbReference type="AlphaFoldDB" id="A0AAQ3UG63"/>
<proteinExistence type="predicted"/>
<dbReference type="Proteomes" id="UP001341281">
    <property type="component" value="Chromosome 09"/>
</dbReference>
<protein>
    <submittedName>
        <fullName evidence="1">Uncharacterized protein</fullName>
    </submittedName>
</protein>
<gene>
    <name evidence="1" type="ORF">U9M48_038002</name>
</gene>
<sequence>MVETINYDLMMLFVEFHKDKSIKARRVEGLKKPRTVVNCSKELRAAVDVEVLEGVLDVVGDITDLLDPSLDHLVLVTLFICGHQESQHHIELVLDEGLVALYAELQGDLFGERGFGVAKCSAQHGLAHAQRRRFHGRRISHSSLSQMELEKLLMLSVELLIYKPTTRGFKKRGQLQHQTT</sequence>
<reference evidence="1 2" key="1">
    <citation type="submission" date="2024-02" db="EMBL/GenBank/DDBJ databases">
        <title>High-quality chromosome-scale genome assembly of Pensacola bahiagrass (Paspalum notatum Flugge var. saurae).</title>
        <authorList>
            <person name="Vega J.M."/>
            <person name="Podio M."/>
            <person name="Orjuela J."/>
            <person name="Siena L.A."/>
            <person name="Pessino S.C."/>
            <person name="Combes M.C."/>
            <person name="Mariac C."/>
            <person name="Albertini E."/>
            <person name="Pupilli F."/>
            <person name="Ortiz J.P.A."/>
            <person name="Leblanc O."/>
        </authorList>
    </citation>
    <scope>NUCLEOTIDE SEQUENCE [LARGE SCALE GENOMIC DNA]</scope>
    <source>
        <strain evidence="1">R1</strain>
        <tissue evidence="1">Leaf</tissue>
    </source>
</reference>
<organism evidence="1 2">
    <name type="scientific">Paspalum notatum var. saurae</name>
    <dbReference type="NCBI Taxonomy" id="547442"/>
    <lineage>
        <taxon>Eukaryota</taxon>
        <taxon>Viridiplantae</taxon>
        <taxon>Streptophyta</taxon>
        <taxon>Embryophyta</taxon>
        <taxon>Tracheophyta</taxon>
        <taxon>Spermatophyta</taxon>
        <taxon>Magnoliopsida</taxon>
        <taxon>Liliopsida</taxon>
        <taxon>Poales</taxon>
        <taxon>Poaceae</taxon>
        <taxon>PACMAD clade</taxon>
        <taxon>Panicoideae</taxon>
        <taxon>Andropogonodae</taxon>
        <taxon>Paspaleae</taxon>
        <taxon>Paspalinae</taxon>
        <taxon>Paspalum</taxon>
    </lineage>
</organism>